<dbReference type="CDD" id="cd03190">
    <property type="entry name" value="GST_C_Omega_like"/>
    <property type="match status" value="1"/>
</dbReference>
<keyword evidence="6" id="KW-1185">Reference proteome</keyword>
<gene>
    <name evidence="5" type="ORF">CYY_006773</name>
</gene>
<dbReference type="SFLD" id="SFLDG01148">
    <property type="entry name" value="Xi_(cytGST)"/>
    <property type="match status" value="1"/>
</dbReference>
<feature type="domain" description="GST C-terminal" evidence="4">
    <location>
        <begin position="171"/>
        <end position="298"/>
    </location>
</feature>
<accession>A0A8J4PRR8</accession>
<evidence type="ECO:0000256" key="3">
    <source>
        <dbReference type="PIRSR" id="PIRSR015753-3"/>
    </source>
</evidence>
<dbReference type="PROSITE" id="PS50405">
    <property type="entry name" value="GST_CTER"/>
    <property type="match status" value="1"/>
</dbReference>
<dbReference type="SFLD" id="SFLDS00019">
    <property type="entry name" value="Glutathione_Transferase_(cytos"/>
    <property type="match status" value="1"/>
</dbReference>
<dbReference type="InterPro" id="IPR010987">
    <property type="entry name" value="Glutathione-S-Trfase_C-like"/>
</dbReference>
<protein>
    <recommendedName>
        <fullName evidence="4">GST C-terminal domain-containing protein</fullName>
    </recommendedName>
</protein>
<evidence type="ECO:0000259" key="4">
    <source>
        <dbReference type="PROSITE" id="PS50405"/>
    </source>
</evidence>
<dbReference type="InterPro" id="IPR040079">
    <property type="entry name" value="Glutathione_S-Trfase"/>
</dbReference>
<feature type="active site" description="Nucleophile" evidence="1">
    <location>
        <position position="62"/>
    </location>
</feature>
<dbReference type="InterPro" id="IPR047047">
    <property type="entry name" value="GST_Omega-like_C"/>
</dbReference>
<evidence type="ECO:0000256" key="1">
    <source>
        <dbReference type="PIRSR" id="PIRSR015753-1"/>
    </source>
</evidence>
<dbReference type="InterPro" id="IPR004045">
    <property type="entry name" value="Glutathione_S-Trfase_N"/>
</dbReference>
<evidence type="ECO:0000256" key="2">
    <source>
        <dbReference type="PIRSR" id="PIRSR015753-2"/>
    </source>
</evidence>
<sequence length="326" mass="38045">MFRITRILSTFNKTPISLCSNELDKKGAFIRKDSSFRNHVCETDPVFKPEAGRYHLYVSLACPWAHRTLIVRALKGLDHVIDVSIVDWLMGPNSWEFTGRDGATLDTVNNAKYLRELYFKVDKDYQGRFTVPVLWDKKTSTIVNNESSEIIRMFNTAFNQFAKHPELHFYPEDLRKEIDEINEFVYPNINNGVYRCGFAVSQEAYEEAFHNLFNALDKVEEKLSKSRYLVGNRFTEADIRLFTTLVRFDCVYVGHFKCNKQQIKEYPNISNYLREIYQMEGIKPTVNFFHIKHHYYGSHGTINPTRVVPVGPNISYLDIPHTRSSL</sequence>
<dbReference type="PANTHER" id="PTHR32419">
    <property type="entry name" value="GLUTATHIONYL-HYDROQUINONE REDUCTASE"/>
    <property type="match status" value="1"/>
</dbReference>
<organism evidence="5 6">
    <name type="scientific">Polysphondylium violaceum</name>
    <dbReference type="NCBI Taxonomy" id="133409"/>
    <lineage>
        <taxon>Eukaryota</taxon>
        <taxon>Amoebozoa</taxon>
        <taxon>Evosea</taxon>
        <taxon>Eumycetozoa</taxon>
        <taxon>Dictyostelia</taxon>
        <taxon>Dictyosteliales</taxon>
        <taxon>Dictyosteliaceae</taxon>
        <taxon>Polysphondylium</taxon>
    </lineage>
</organism>
<dbReference type="OrthoDB" id="14734at2759"/>
<feature type="binding site" evidence="2">
    <location>
        <begin position="128"/>
        <end position="131"/>
    </location>
    <ligand>
        <name>glutathione</name>
        <dbReference type="ChEBI" id="CHEBI:57925"/>
    </ligand>
</feature>
<name>A0A8J4PRR8_9MYCE</name>
<dbReference type="FunFam" id="3.40.30.10:FF:000058">
    <property type="entry name" value="Glutathione S-transferase, omega"/>
    <property type="match status" value="1"/>
</dbReference>
<dbReference type="InterPro" id="IPR016639">
    <property type="entry name" value="GST_Omega/GSH"/>
</dbReference>
<dbReference type="SUPFAM" id="SSF52833">
    <property type="entry name" value="Thioredoxin-like"/>
    <property type="match status" value="1"/>
</dbReference>
<dbReference type="Proteomes" id="UP000695562">
    <property type="component" value="Unassembled WGS sequence"/>
</dbReference>
<comment type="caution">
    <text evidence="5">The sequence shown here is derived from an EMBL/GenBank/DDBJ whole genome shotgun (WGS) entry which is preliminary data.</text>
</comment>
<feature type="binding site" evidence="2">
    <location>
        <position position="95"/>
    </location>
    <ligand>
        <name>glutathione</name>
        <dbReference type="ChEBI" id="CHEBI:57925"/>
    </ligand>
</feature>
<dbReference type="EMBL" id="AJWJ01000327">
    <property type="protein sequence ID" value="KAF2071916.1"/>
    <property type="molecule type" value="Genomic_DNA"/>
</dbReference>
<dbReference type="InterPro" id="IPR036282">
    <property type="entry name" value="Glutathione-S-Trfase_C_sf"/>
</dbReference>
<dbReference type="Pfam" id="PF13410">
    <property type="entry name" value="GST_C_2"/>
    <property type="match status" value="1"/>
</dbReference>
<dbReference type="Pfam" id="PF13409">
    <property type="entry name" value="GST_N_2"/>
    <property type="match status" value="1"/>
</dbReference>
<proteinExistence type="predicted"/>
<evidence type="ECO:0000313" key="5">
    <source>
        <dbReference type="EMBL" id="KAF2071916.1"/>
    </source>
</evidence>
<dbReference type="Gene3D" id="3.40.30.10">
    <property type="entry name" value="Glutaredoxin"/>
    <property type="match status" value="1"/>
</dbReference>
<dbReference type="AlphaFoldDB" id="A0A8J4PRR8"/>
<dbReference type="SUPFAM" id="SSF47616">
    <property type="entry name" value="GST C-terminal domain-like"/>
    <property type="match status" value="1"/>
</dbReference>
<feature type="site" description="Lowers pKa of active site Cys" evidence="3">
    <location>
        <position position="252"/>
    </location>
</feature>
<feature type="binding site" evidence="2">
    <location>
        <begin position="146"/>
        <end position="147"/>
    </location>
    <ligand>
        <name>glutathione</name>
        <dbReference type="ChEBI" id="CHEBI:57925"/>
    </ligand>
</feature>
<dbReference type="PANTHER" id="PTHR32419:SF6">
    <property type="entry name" value="GLUTATHIONE S-TRANSFERASE OMEGA-LIKE 1-RELATED"/>
    <property type="match status" value="1"/>
</dbReference>
<dbReference type="GO" id="GO:0004364">
    <property type="term" value="F:glutathione transferase activity"/>
    <property type="evidence" value="ECO:0007669"/>
    <property type="project" value="InterPro"/>
</dbReference>
<feature type="active site" description="Proton donor/acceptor" evidence="1">
    <location>
        <position position="194"/>
    </location>
</feature>
<dbReference type="Gene3D" id="1.20.1050.10">
    <property type="match status" value="1"/>
</dbReference>
<evidence type="ECO:0000313" key="6">
    <source>
        <dbReference type="Proteomes" id="UP000695562"/>
    </source>
</evidence>
<reference evidence="5" key="1">
    <citation type="submission" date="2020-01" db="EMBL/GenBank/DDBJ databases">
        <title>Development of genomics and gene disruption for Polysphondylium violaceum indicates a role for the polyketide synthase stlB in stalk morphogenesis.</title>
        <authorList>
            <person name="Narita B."/>
            <person name="Kawabe Y."/>
            <person name="Kin K."/>
            <person name="Saito T."/>
            <person name="Gibbs R."/>
            <person name="Kuspa A."/>
            <person name="Muzny D."/>
            <person name="Queller D."/>
            <person name="Richards S."/>
            <person name="Strassman J."/>
            <person name="Sucgang R."/>
            <person name="Worley K."/>
            <person name="Schaap P."/>
        </authorList>
    </citation>
    <scope>NUCLEOTIDE SEQUENCE</scope>
    <source>
        <strain evidence="5">QSvi11</strain>
    </source>
</reference>
<dbReference type="GO" id="GO:0005737">
    <property type="term" value="C:cytoplasm"/>
    <property type="evidence" value="ECO:0007669"/>
    <property type="project" value="TreeGrafter"/>
</dbReference>
<feature type="site" description="Lowers pKa of active site Cys" evidence="3">
    <location>
        <position position="295"/>
    </location>
</feature>
<dbReference type="InterPro" id="IPR036249">
    <property type="entry name" value="Thioredoxin-like_sf"/>
</dbReference>
<dbReference type="SFLD" id="SFLDG01206">
    <property type="entry name" value="Xi.1"/>
    <property type="match status" value="1"/>
</dbReference>
<dbReference type="PIRSF" id="PIRSF015753">
    <property type="entry name" value="GST"/>
    <property type="match status" value="1"/>
</dbReference>